<dbReference type="EMBL" id="JAGMVJ010000022">
    <property type="protein sequence ID" value="KAH7073245.1"/>
    <property type="molecule type" value="Genomic_DNA"/>
</dbReference>
<sequence>MVHGHDHDKGDCKLAPAVRAAQSTLSMHSGQQDSGTRRAARDTELPEPDSGTVWGRQILHCSGTTRRAGHVGATAAEGECSRAGRPAALVVVVEDAERPPLARSHCGKASTAAASASTPTRTDGLPAMVVSSRRPGKYRLVCSPPNQTARSLHSRSPATAPVQRAGHSEQAANGSGRPRVLLALAGSLAPLPAGHDGSPTKAVADGVHRLGPMPIPLLFTPSGVEPLPQRVLTGCCSSAALDSGKASAGSAPKPATQGSRTPRLHGRSSTTQRSGRANLAGPPEMADGTSGFFSPSARESPFFARPPRCHHGPKLP</sequence>
<evidence type="ECO:0000313" key="2">
    <source>
        <dbReference type="EMBL" id="KAH7073245.1"/>
    </source>
</evidence>
<proteinExistence type="predicted"/>
<feature type="region of interest" description="Disordered" evidence="1">
    <location>
        <begin position="102"/>
        <end position="127"/>
    </location>
</feature>
<feature type="region of interest" description="Disordered" evidence="1">
    <location>
        <begin position="19"/>
        <end position="55"/>
    </location>
</feature>
<dbReference type="AlphaFoldDB" id="A0A8K0VT64"/>
<feature type="region of interest" description="Disordered" evidence="1">
    <location>
        <begin position="242"/>
        <end position="316"/>
    </location>
</feature>
<feature type="compositionally biased region" description="Polar residues" evidence="1">
    <location>
        <begin position="21"/>
        <end position="34"/>
    </location>
</feature>
<organism evidence="2 3">
    <name type="scientific">Paraphoma chrysanthemicola</name>
    <dbReference type="NCBI Taxonomy" id="798071"/>
    <lineage>
        <taxon>Eukaryota</taxon>
        <taxon>Fungi</taxon>
        <taxon>Dikarya</taxon>
        <taxon>Ascomycota</taxon>
        <taxon>Pezizomycotina</taxon>
        <taxon>Dothideomycetes</taxon>
        <taxon>Pleosporomycetidae</taxon>
        <taxon>Pleosporales</taxon>
        <taxon>Pleosporineae</taxon>
        <taxon>Phaeosphaeriaceae</taxon>
        <taxon>Paraphoma</taxon>
    </lineage>
</organism>
<feature type="compositionally biased region" description="Basic residues" evidence="1">
    <location>
        <begin position="307"/>
        <end position="316"/>
    </location>
</feature>
<feature type="compositionally biased region" description="Polar residues" evidence="1">
    <location>
        <begin position="144"/>
        <end position="157"/>
    </location>
</feature>
<evidence type="ECO:0000256" key="1">
    <source>
        <dbReference type="SAM" id="MobiDB-lite"/>
    </source>
</evidence>
<evidence type="ECO:0000313" key="3">
    <source>
        <dbReference type="Proteomes" id="UP000813461"/>
    </source>
</evidence>
<dbReference type="Proteomes" id="UP000813461">
    <property type="component" value="Unassembled WGS sequence"/>
</dbReference>
<dbReference type="OrthoDB" id="10673817at2759"/>
<gene>
    <name evidence="2" type="ORF">FB567DRAFT_553864</name>
</gene>
<protein>
    <submittedName>
        <fullName evidence="2">Uncharacterized protein</fullName>
    </submittedName>
</protein>
<feature type="compositionally biased region" description="Low complexity" evidence="1">
    <location>
        <begin position="109"/>
        <end position="120"/>
    </location>
</feature>
<name>A0A8K0VT64_9PLEO</name>
<feature type="region of interest" description="Disordered" evidence="1">
    <location>
        <begin position="144"/>
        <end position="175"/>
    </location>
</feature>
<accession>A0A8K0VT64</accession>
<feature type="compositionally biased region" description="Basic and acidic residues" evidence="1">
    <location>
        <begin position="35"/>
        <end position="44"/>
    </location>
</feature>
<comment type="caution">
    <text evidence="2">The sequence shown here is derived from an EMBL/GenBank/DDBJ whole genome shotgun (WGS) entry which is preliminary data.</text>
</comment>
<reference evidence="2" key="1">
    <citation type="journal article" date="2021" name="Nat. Commun.">
        <title>Genetic determinants of endophytism in the Arabidopsis root mycobiome.</title>
        <authorList>
            <person name="Mesny F."/>
            <person name="Miyauchi S."/>
            <person name="Thiergart T."/>
            <person name="Pickel B."/>
            <person name="Atanasova L."/>
            <person name="Karlsson M."/>
            <person name="Huettel B."/>
            <person name="Barry K.W."/>
            <person name="Haridas S."/>
            <person name="Chen C."/>
            <person name="Bauer D."/>
            <person name="Andreopoulos W."/>
            <person name="Pangilinan J."/>
            <person name="LaButti K."/>
            <person name="Riley R."/>
            <person name="Lipzen A."/>
            <person name="Clum A."/>
            <person name="Drula E."/>
            <person name="Henrissat B."/>
            <person name="Kohler A."/>
            <person name="Grigoriev I.V."/>
            <person name="Martin F.M."/>
            <person name="Hacquard S."/>
        </authorList>
    </citation>
    <scope>NUCLEOTIDE SEQUENCE</scope>
    <source>
        <strain evidence="2">MPI-SDFR-AT-0120</strain>
    </source>
</reference>
<keyword evidence="3" id="KW-1185">Reference proteome</keyword>